<gene>
    <name evidence="13" type="ORF">DYB32_007534</name>
</gene>
<protein>
    <recommendedName>
        <fullName evidence="3">glucan endo-1,3-beta-D-glucosidase</fullName>
        <ecNumber evidence="3">3.2.1.39</ecNumber>
    </recommendedName>
</protein>
<organism evidence="13 14">
    <name type="scientific">Aphanomyces invadans</name>
    <dbReference type="NCBI Taxonomy" id="157072"/>
    <lineage>
        <taxon>Eukaryota</taxon>
        <taxon>Sar</taxon>
        <taxon>Stramenopiles</taxon>
        <taxon>Oomycota</taxon>
        <taxon>Saprolegniomycetes</taxon>
        <taxon>Saprolegniales</taxon>
        <taxon>Verrucalvaceae</taxon>
        <taxon>Aphanomyces</taxon>
    </lineage>
</organism>
<dbReference type="InterPro" id="IPR040451">
    <property type="entry name" value="GH81_N"/>
</dbReference>
<feature type="transmembrane region" description="Helical" evidence="9">
    <location>
        <begin position="640"/>
        <end position="661"/>
    </location>
</feature>
<dbReference type="GO" id="GO:0052861">
    <property type="term" value="F:endo-1,3(4)-beta-glucanase activity"/>
    <property type="evidence" value="ECO:0007669"/>
    <property type="project" value="InterPro"/>
</dbReference>
<feature type="chain" id="PRO_5019201580" description="glucan endo-1,3-beta-D-glucosidase" evidence="10">
    <location>
        <begin position="26"/>
        <end position="698"/>
    </location>
</feature>
<dbReference type="PANTHER" id="PTHR31983:SF0">
    <property type="entry name" value="GLUCAN ENDO-1,3-BETA-D-GLUCOSIDASE 2"/>
    <property type="match status" value="1"/>
</dbReference>
<dbReference type="PANTHER" id="PTHR31983">
    <property type="entry name" value="ENDO-1,3(4)-BETA-GLUCANASE 1"/>
    <property type="match status" value="1"/>
</dbReference>
<evidence type="ECO:0000313" key="14">
    <source>
        <dbReference type="Proteomes" id="UP000285060"/>
    </source>
</evidence>
<feature type="domain" description="Glycosyl hydrolase family 81 C-terminal" evidence="12">
    <location>
        <begin position="440"/>
        <end position="572"/>
    </location>
</feature>
<comment type="catalytic activity">
    <reaction evidence="1">
        <text>Hydrolysis of (1-&gt;3)-beta-D-glucosidic linkages in (1-&gt;3)-beta-D-glucans.</text>
        <dbReference type="EC" id="3.2.1.39"/>
    </reaction>
</comment>
<dbReference type="AlphaFoldDB" id="A0A418ANA1"/>
<dbReference type="Gene3D" id="2.70.98.30">
    <property type="entry name" value="Golgi alpha-mannosidase II, domain 4"/>
    <property type="match status" value="1"/>
</dbReference>
<evidence type="ECO:0000313" key="13">
    <source>
        <dbReference type="EMBL" id="RHY26521.1"/>
    </source>
</evidence>
<dbReference type="GO" id="GO:0042973">
    <property type="term" value="F:glucan endo-1,3-beta-D-glucosidase activity"/>
    <property type="evidence" value="ECO:0007669"/>
    <property type="project" value="UniProtKB-EC"/>
</dbReference>
<evidence type="ECO:0000256" key="10">
    <source>
        <dbReference type="SAM" id="SignalP"/>
    </source>
</evidence>
<evidence type="ECO:0000256" key="8">
    <source>
        <dbReference type="ARBA" id="ARBA00023326"/>
    </source>
</evidence>
<evidence type="ECO:0000256" key="2">
    <source>
        <dbReference type="ARBA" id="ARBA00010730"/>
    </source>
</evidence>
<keyword evidence="4" id="KW-0378">Hydrolase</keyword>
<evidence type="ECO:0000256" key="7">
    <source>
        <dbReference type="ARBA" id="ARBA00023316"/>
    </source>
</evidence>
<feature type="domain" description="Glycosyl hydrolase family 81 N-terminal" evidence="11">
    <location>
        <begin position="46"/>
        <end position="320"/>
    </location>
</feature>
<sequence>MDRSPSLQRFHCLVVALSCALLTSAFQYENVTHPLQGPRKYLHPDVAGKPFPTGAFWTNFVLGQSNEVVVTYPYAVKIMNHQLHISYPFRVVTSKSIIQGFTSEIAVELGTQPLQIRRFDDLSVTVAFPQASGGTIILHLVRGSPYMTLEYKDAAPVLLSEANILSLTQPTSAYSVVTLGNWHQWLVFSSTPFAWTQQGRVWNGPAKFNGVVRIALALQESAKSVLAAHADVYPTGASITYNTKPKAKVTDLIFSWTAKTTNALVPTSNLLMVALPHHVQIFAPSTTTLPEVTDIQYMTMRGPGTGIVGATWHLLEPVIDVPWDYSDQGVFARPNTPEYESTLAFISAALDNDIERFPAFAEDSYNFGKQFGREARLILTAHRFNKTTVFEKGLAKLQNQIRAWLQGTNIDHFHRDAIVYILSDIGAPLGKTSFVANFPQRDLFPTARHKDWFVGHSYASGLFPQANGKSQESSSEAVNAYYALALFTSLDSDPAYFEYARLLLAMEVRATQLYWHIPAVQTPTIYEPLFAANKMAGVVSEMDVVYSTWFGDRPAYIHGIQVIPVTPITAVLLPQGQPTTSVSPRKAVVGKAASSCDHNPLCLTAGPDGGVLACCNDSKGCCPGNTCCSNATTWWTLDRVFMVALGALAIGGVFYCSVLYLRRKDYRPLDRDVRAWYCGCFMVIVLGVFFYLAFSVKN</sequence>
<keyword evidence="8" id="KW-0624">Polysaccharide degradation</keyword>
<dbReference type="EMBL" id="QUSY01000979">
    <property type="protein sequence ID" value="RHY26521.1"/>
    <property type="molecule type" value="Genomic_DNA"/>
</dbReference>
<dbReference type="EC" id="3.2.1.39" evidence="3"/>
<proteinExistence type="inferred from homology"/>
<dbReference type="GO" id="GO:0000272">
    <property type="term" value="P:polysaccharide catabolic process"/>
    <property type="evidence" value="ECO:0007669"/>
    <property type="project" value="UniProtKB-KW"/>
</dbReference>
<dbReference type="Pfam" id="PF17652">
    <property type="entry name" value="Glyco_hydro81C"/>
    <property type="match status" value="1"/>
</dbReference>
<evidence type="ECO:0000256" key="9">
    <source>
        <dbReference type="SAM" id="Phobius"/>
    </source>
</evidence>
<comment type="similarity">
    <text evidence="2">Belongs to the glycosyl hydrolase 81 family.</text>
</comment>
<keyword evidence="6" id="KW-0326">Glycosidase</keyword>
<keyword evidence="10" id="KW-0732">Signal</keyword>
<dbReference type="Proteomes" id="UP000285060">
    <property type="component" value="Unassembled WGS sequence"/>
</dbReference>
<keyword evidence="9" id="KW-1133">Transmembrane helix</keyword>
<accession>A0A418ANA1</accession>
<comment type="caution">
    <text evidence="13">The sequence shown here is derived from an EMBL/GenBank/DDBJ whole genome shotgun (WGS) entry which is preliminary data.</text>
</comment>
<evidence type="ECO:0000259" key="12">
    <source>
        <dbReference type="Pfam" id="PF17652"/>
    </source>
</evidence>
<evidence type="ECO:0000256" key="5">
    <source>
        <dbReference type="ARBA" id="ARBA00023277"/>
    </source>
</evidence>
<dbReference type="VEuPathDB" id="FungiDB:H310_00233"/>
<reference evidence="13 14" key="1">
    <citation type="submission" date="2018-08" db="EMBL/GenBank/DDBJ databases">
        <title>Aphanomyces genome sequencing and annotation.</title>
        <authorList>
            <person name="Minardi D."/>
            <person name="Oidtmann B."/>
            <person name="Van Der Giezen M."/>
            <person name="Studholme D.J."/>
        </authorList>
    </citation>
    <scope>NUCLEOTIDE SEQUENCE [LARGE SCALE GENOMIC DNA]</scope>
    <source>
        <strain evidence="13 14">NJM0002</strain>
    </source>
</reference>
<keyword evidence="14" id="KW-1185">Reference proteome</keyword>
<evidence type="ECO:0000256" key="1">
    <source>
        <dbReference type="ARBA" id="ARBA00000382"/>
    </source>
</evidence>
<feature type="signal peptide" evidence="10">
    <location>
        <begin position="1"/>
        <end position="25"/>
    </location>
</feature>
<dbReference type="PROSITE" id="PS52008">
    <property type="entry name" value="GH81"/>
    <property type="match status" value="1"/>
</dbReference>
<keyword evidence="7" id="KW-0961">Cell wall biogenesis/degradation</keyword>
<dbReference type="InterPro" id="IPR040720">
    <property type="entry name" value="GH81_C"/>
</dbReference>
<dbReference type="Pfam" id="PF03639">
    <property type="entry name" value="Glyco_hydro_81"/>
    <property type="match status" value="1"/>
</dbReference>
<keyword evidence="5" id="KW-0119">Carbohydrate metabolism</keyword>
<dbReference type="InterPro" id="IPR005200">
    <property type="entry name" value="Endo-beta-glucanase"/>
</dbReference>
<keyword evidence="9" id="KW-0472">Membrane</keyword>
<dbReference type="GO" id="GO:0071555">
    <property type="term" value="P:cell wall organization"/>
    <property type="evidence" value="ECO:0007669"/>
    <property type="project" value="UniProtKB-KW"/>
</dbReference>
<feature type="transmembrane region" description="Helical" evidence="9">
    <location>
        <begin position="673"/>
        <end position="694"/>
    </location>
</feature>
<evidence type="ECO:0000256" key="6">
    <source>
        <dbReference type="ARBA" id="ARBA00023295"/>
    </source>
</evidence>
<evidence type="ECO:0000256" key="3">
    <source>
        <dbReference type="ARBA" id="ARBA00012780"/>
    </source>
</evidence>
<name>A0A418ANA1_9STRA</name>
<evidence type="ECO:0000256" key="4">
    <source>
        <dbReference type="ARBA" id="ARBA00022801"/>
    </source>
</evidence>
<keyword evidence="9" id="KW-0812">Transmembrane</keyword>
<evidence type="ECO:0000259" key="11">
    <source>
        <dbReference type="Pfam" id="PF03639"/>
    </source>
</evidence>